<comment type="caution">
    <text evidence="2">The sequence shown here is derived from an EMBL/GenBank/DDBJ whole genome shotgun (WGS) entry which is preliminary data.</text>
</comment>
<dbReference type="EMBL" id="JBHRTI010000003">
    <property type="protein sequence ID" value="MFC3146927.1"/>
    <property type="molecule type" value="Genomic_DNA"/>
</dbReference>
<dbReference type="Proteomes" id="UP001595556">
    <property type="component" value="Unassembled WGS sequence"/>
</dbReference>
<evidence type="ECO:0000313" key="2">
    <source>
        <dbReference type="EMBL" id="MFC3146927.1"/>
    </source>
</evidence>
<name>A0ABV7H014_9BURK</name>
<evidence type="ECO:0000313" key="3">
    <source>
        <dbReference type="Proteomes" id="UP001595556"/>
    </source>
</evidence>
<keyword evidence="1" id="KW-0732">Signal</keyword>
<feature type="chain" id="PRO_5046909594" description="DUF481 domain-containing protein" evidence="1">
    <location>
        <begin position="27"/>
        <end position="246"/>
    </location>
</feature>
<organism evidence="2 3">
    <name type="scientific">Piscinibacterium candidicorallinum</name>
    <dbReference type="NCBI Taxonomy" id="1793872"/>
    <lineage>
        <taxon>Bacteria</taxon>
        <taxon>Pseudomonadati</taxon>
        <taxon>Pseudomonadota</taxon>
        <taxon>Betaproteobacteria</taxon>
        <taxon>Burkholderiales</taxon>
        <taxon>Piscinibacterium</taxon>
    </lineage>
</organism>
<accession>A0ABV7H014</accession>
<reference evidence="3" key="1">
    <citation type="journal article" date="2019" name="Int. J. Syst. Evol. Microbiol.">
        <title>The Global Catalogue of Microorganisms (GCM) 10K type strain sequencing project: providing services to taxonomists for standard genome sequencing and annotation.</title>
        <authorList>
            <consortium name="The Broad Institute Genomics Platform"/>
            <consortium name="The Broad Institute Genome Sequencing Center for Infectious Disease"/>
            <person name="Wu L."/>
            <person name="Ma J."/>
        </authorList>
    </citation>
    <scope>NUCLEOTIDE SEQUENCE [LARGE SCALE GENOMIC DNA]</scope>
    <source>
        <strain evidence="3">KCTC 52168</strain>
    </source>
</reference>
<evidence type="ECO:0008006" key="4">
    <source>
        <dbReference type="Google" id="ProtNLM"/>
    </source>
</evidence>
<keyword evidence="3" id="KW-1185">Reference proteome</keyword>
<sequence length="246" mass="26868">MQADSLRAAVYALGFALSLAGFGAHAQQARGVNPAEIDSRFDVILKRVELDSTGSTTSLTLKYDYRLNNQWGLNFELPVYTRLSQPGFSRTGTGDFFARARWIVPSGQWTYGASAETVLPVASKDELGTGRYQANVGALVVRAFSPSVLGAAVLKQVTSVGGDSSRASFSNTEFRIVPVLILDQGWALTGEIRQTWEHKSNLSWQRIEATLNKQFDKNWAGSVSLGTDTGDRKDRGAVSLATKYFF</sequence>
<protein>
    <recommendedName>
        <fullName evidence="4">DUF481 domain-containing protein</fullName>
    </recommendedName>
</protein>
<gene>
    <name evidence="2" type="ORF">ACFOEN_04630</name>
</gene>
<evidence type="ECO:0000256" key="1">
    <source>
        <dbReference type="SAM" id="SignalP"/>
    </source>
</evidence>
<dbReference type="RefSeq" id="WP_377301532.1">
    <property type="nucleotide sequence ID" value="NZ_CP180191.1"/>
</dbReference>
<feature type="signal peptide" evidence="1">
    <location>
        <begin position="1"/>
        <end position="26"/>
    </location>
</feature>
<proteinExistence type="predicted"/>